<evidence type="ECO:0000256" key="5">
    <source>
        <dbReference type="ARBA" id="ARBA00023110"/>
    </source>
</evidence>
<dbReference type="PROSITE" id="PS50059">
    <property type="entry name" value="FKBP_PPIASE"/>
    <property type="match status" value="1"/>
</dbReference>
<dbReference type="SUPFAM" id="SSF48452">
    <property type="entry name" value="TPR-like"/>
    <property type="match status" value="1"/>
</dbReference>
<dbReference type="AlphaFoldDB" id="A0A7S3EBW8"/>
<feature type="repeat" description="TPR" evidence="8">
    <location>
        <begin position="199"/>
        <end position="232"/>
    </location>
</feature>
<dbReference type="InterPro" id="IPR019734">
    <property type="entry name" value="TPR_rpt"/>
</dbReference>
<dbReference type="EC" id="5.2.1.8" evidence="2 7"/>
<dbReference type="PANTHER" id="PTHR46512">
    <property type="entry name" value="PEPTIDYLPROLYL ISOMERASE"/>
    <property type="match status" value="1"/>
</dbReference>
<evidence type="ECO:0000313" key="10">
    <source>
        <dbReference type="EMBL" id="CAE0041429.1"/>
    </source>
</evidence>
<organism evidence="10">
    <name type="scientific">Rhodosorus marinus</name>
    <dbReference type="NCBI Taxonomy" id="101924"/>
    <lineage>
        <taxon>Eukaryota</taxon>
        <taxon>Rhodophyta</taxon>
        <taxon>Stylonematophyceae</taxon>
        <taxon>Stylonematales</taxon>
        <taxon>Stylonemataceae</taxon>
        <taxon>Rhodosorus</taxon>
    </lineage>
</organism>
<sequence length="300" mass="33672">MEVESLTPDAGVVKRVEVPGEGEKPSAHARVYIHYTLRAGGKVLESSRGSNEEISFRLGREKVVPGLEILVRSMSPGEVAVGTLSGDYTLKSRGINQPVDVEVRLIRVDQEEGKKDYLRMTPHERLEAATKYKENGNKYFKEAKFKKAMTDYLRAQEYLHYVFVDEKGRDTRTAKVPENGDGSASEVQALEEMVKMVKISTFNNLALCYAKEGSNKKVVKYANDVLALDPRNAKALYHRGMARSNFGEMEEAKLDLQQAQKLNPEDVRVKNELGLLDKKIMSGKRREKRAYGAMFGFGSS</sequence>
<evidence type="ECO:0000259" key="9">
    <source>
        <dbReference type="PROSITE" id="PS50059"/>
    </source>
</evidence>
<evidence type="ECO:0000256" key="7">
    <source>
        <dbReference type="PROSITE-ProRule" id="PRU00277"/>
    </source>
</evidence>
<dbReference type="Gene3D" id="3.10.50.40">
    <property type="match status" value="1"/>
</dbReference>
<name>A0A7S3EBW8_9RHOD</name>
<protein>
    <recommendedName>
        <fullName evidence="2 7">peptidylprolyl isomerase</fullName>
        <ecNumber evidence="2 7">5.2.1.8</ecNumber>
    </recommendedName>
</protein>
<keyword evidence="6 7" id="KW-0413">Isomerase</keyword>
<feature type="domain" description="PPIase FKBP-type" evidence="9">
    <location>
        <begin position="28"/>
        <end position="106"/>
    </location>
</feature>
<dbReference type="Gene3D" id="1.25.40.10">
    <property type="entry name" value="Tetratricopeptide repeat domain"/>
    <property type="match status" value="1"/>
</dbReference>
<dbReference type="PANTHER" id="PTHR46512:SF9">
    <property type="entry name" value="PEPTIDYLPROLYL ISOMERASE"/>
    <property type="match status" value="1"/>
</dbReference>
<evidence type="ECO:0000256" key="2">
    <source>
        <dbReference type="ARBA" id="ARBA00013194"/>
    </source>
</evidence>
<accession>A0A7S3EBW8</accession>
<comment type="catalytic activity">
    <reaction evidence="1 7">
        <text>[protein]-peptidylproline (omega=180) = [protein]-peptidylproline (omega=0)</text>
        <dbReference type="Rhea" id="RHEA:16237"/>
        <dbReference type="Rhea" id="RHEA-COMP:10747"/>
        <dbReference type="Rhea" id="RHEA-COMP:10748"/>
        <dbReference type="ChEBI" id="CHEBI:83833"/>
        <dbReference type="ChEBI" id="CHEBI:83834"/>
        <dbReference type="EC" id="5.2.1.8"/>
    </reaction>
</comment>
<evidence type="ECO:0000256" key="1">
    <source>
        <dbReference type="ARBA" id="ARBA00000971"/>
    </source>
</evidence>
<dbReference type="Pfam" id="PF00254">
    <property type="entry name" value="FKBP_C"/>
    <property type="match status" value="1"/>
</dbReference>
<evidence type="ECO:0000256" key="4">
    <source>
        <dbReference type="ARBA" id="ARBA00022803"/>
    </source>
</evidence>
<dbReference type="SMART" id="SM00028">
    <property type="entry name" value="TPR"/>
    <property type="match status" value="3"/>
</dbReference>
<dbReference type="InterPro" id="IPR011990">
    <property type="entry name" value="TPR-like_helical_dom_sf"/>
</dbReference>
<dbReference type="InterPro" id="IPR046357">
    <property type="entry name" value="PPIase_dom_sf"/>
</dbReference>
<dbReference type="InterPro" id="IPR001179">
    <property type="entry name" value="PPIase_FKBP_dom"/>
</dbReference>
<dbReference type="InterPro" id="IPR050754">
    <property type="entry name" value="FKBP4/5/8-like"/>
</dbReference>
<keyword evidence="5 7" id="KW-0697">Rotamase</keyword>
<dbReference type="PROSITE" id="PS50005">
    <property type="entry name" value="TPR"/>
    <property type="match status" value="2"/>
</dbReference>
<feature type="repeat" description="TPR" evidence="8">
    <location>
        <begin position="233"/>
        <end position="266"/>
    </location>
</feature>
<gene>
    <name evidence="10" type="ORF">RMAR00112_LOCUS9393</name>
</gene>
<evidence type="ECO:0000256" key="6">
    <source>
        <dbReference type="ARBA" id="ARBA00023235"/>
    </source>
</evidence>
<dbReference type="Pfam" id="PF13181">
    <property type="entry name" value="TPR_8"/>
    <property type="match status" value="1"/>
</dbReference>
<evidence type="ECO:0000256" key="8">
    <source>
        <dbReference type="PROSITE-ProRule" id="PRU00339"/>
    </source>
</evidence>
<dbReference type="GO" id="GO:0003755">
    <property type="term" value="F:peptidyl-prolyl cis-trans isomerase activity"/>
    <property type="evidence" value="ECO:0007669"/>
    <property type="project" value="UniProtKB-KW"/>
</dbReference>
<evidence type="ECO:0000256" key="3">
    <source>
        <dbReference type="ARBA" id="ARBA00022737"/>
    </source>
</evidence>
<dbReference type="EMBL" id="HBHW01012092">
    <property type="protein sequence ID" value="CAE0041429.1"/>
    <property type="molecule type" value="Transcribed_RNA"/>
</dbReference>
<reference evidence="10" key="1">
    <citation type="submission" date="2021-01" db="EMBL/GenBank/DDBJ databases">
        <authorList>
            <person name="Corre E."/>
            <person name="Pelletier E."/>
            <person name="Niang G."/>
            <person name="Scheremetjew M."/>
            <person name="Finn R."/>
            <person name="Kale V."/>
            <person name="Holt S."/>
            <person name="Cochrane G."/>
            <person name="Meng A."/>
            <person name="Brown T."/>
            <person name="Cohen L."/>
        </authorList>
    </citation>
    <scope>NUCLEOTIDE SEQUENCE</scope>
    <source>
        <strain evidence="10">CCMP 769</strain>
    </source>
</reference>
<proteinExistence type="predicted"/>
<keyword evidence="4 8" id="KW-0802">TPR repeat</keyword>
<dbReference type="SUPFAM" id="SSF54534">
    <property type="entry name" value="FKBP-like"/>
    <property type="match status" value="1"/>
</dbReference>
<keyword evidence="3" id="KW-0677">Repeat</keyword>